<comment type="similarity">
    <text evidence="1">Belongs to the Gfa family.</text>
</comment>
<reference evidence="5 6" key="1">
    <citation type="journal article" date="2016" name="Mol. Biol. Evol.">
        <title>Comparative Genomics of Early-Diverging Mushroom-Forming Fungi Provides Insights into the Origins of Lignocellulose Decay Capabilities.</title>
        <authorList>
            <person name="Nagy L.G."/>
            <person name="Riley R."/>
            <person name="Tritt A."/>
            <person name="Adam C."/>
            <person name="Daum C."/>
            <person name="Floudas D."/>
            <person name="Sun H."/>
            <person name="Yadav J.S."/>
            <person name="Pangilinan J."/>
            <person name="Larsson K.H."/>
            <person name="Matsuura K."/>
            <person name="Barry K."/>
            <person name="Labutti K."/>
            <person name="Kuo R."/>
            <person name="Ohm R.A."/>
            <person name="Bhattacharya S.S."/>
            <person name="Shirouzu T."/>
            <person name="Yoshinaga Y."/>
            <person name="Martin F.M."/>
            <person name="Grigoriev I.V."/>
            <person name="Hibbett D.S."/>
        </authorList>
    </citation>
    <scope>NUCLEOTIDE SEQUENCE [LARGE SCALE GENOMIC DNA]</scope>
    <source>
        <strain evidence="5 6">HHB9708</strain>
    </source>
</reference>
<accession>A0A164V5U6</accession>
<evidence type="ECO:0000256" key="1">
    <source>
        <dbReference type="ARBA" id="ARBA00005495"/>
    </source>
</evidence>
<name>A0A164V5U6_9AGAM</name>
<dbReference type="OrthoDB" id="3264588at2759"/>
<dbReference type="GO" id="GO:0016846">
    <property type="term" value="F:carbon-sulfur lyase activity"/>
    <property type="evidence" value="ECO:0007669"/>
    <property type="project" value="InterPro"/>
</dbReference>
<gene>
    <name evidence="5" type="ORF">SISNIDRAFT_465997</name>
</gene>
<dbReference type="EMBL" id="KV419406">
    <property type="protein sequence ID" value="KZS93841.1"/>
    <property type="molecule type" value="Genomic_DNA"/>
</dbReference>
<evidence type="ECO:0000313" key="5">
    <source>
        <dbReference type="EMBL" id="KZS93841.1"/>
    </source>
</evidence>
<protein>
    <recommendedName>
        <fullName evidence="4">CENP-V/GFA domain-containing protein</fullName>
    </recommendedName>
</protein>
<sequence>MSTPAAAEPASQTYKGHCHCGKFAYEFKHPSLDEYKAMTCNCSICSRKAYVHSKFLPVDDITFTSGSREELSKYIWKNGVVHHLFCPVDGCAVGAYVAPQNAMSINLNNVEDIDIAKVDKFMNNGKDS</sequence>
<dbReference type="InterPro" id="IPR006913">
    <property type="entry name" value="CENP-V/GFA"/>
</dbReference>
<dbReference type="GO" id="GO:0046872">
    <property type="term" value="F:metal ion binding"/>
    <property type="evidence" value="ECO:0007669"/>
    <property type="project" value="UniProtKB-KW"/>
</dbReference>
<dbReference type="PROSITE" id="PS51891">
    <property type="entry name" value="CENP_V_GFA"/>
    <property type="match status" value="1"/>
</dbReference>
<evidence type="ECO:0000259" key="4">
    <source>
        <dbReference type="PROSITE" id="PS51891"/>
    </source>
</evidence>
<dbReference type="Proteomes" id="UP000076722">
    <property type="component" value="Unassembled WGS sequence"/>
</dbReference>
<feature type="domain" description="CENP-V/GFA" evidence="4">
    <location>
        <begin position="14"/>
        <end position="128"/>
    </location>
</feature>
<keyword evidence="2" id="KW-0479">Metal-binding</keyword>
<dbReference type="SUPFAM" id="SSF51316">
    <property type="entry name" value="Mss4-like"/>
    <property type="match status" value="1"/>
</dbReference>
<dbReference type="Pfam" id="PF04828">
    <property type="entry name" value="GFA"/>
    <property type="match status" value="1"/>
</dbReference>
<dbReference type="AlphaFoldDB" id="A0A164V5U6"/>
<evidence type="ECO:0000313" key="6">
    <source>
        <dbReference type="Proteomes" id="UP000076722"/>
    </source>
</evidence>
<dbReference type="STRING" id="1314777.A0A164V5U6"/>
<dbReference type="PANTHER" id="PTHR28620">
    <property type="entry name" value="CENTROMERE PROTEIN V"/>
    <property type="match status" value="1"/>
</dbReference>
<proteinExistence type="inferred from homology"/>
<dbReference type="Gene3D" id="2.170.150.70">
    <property type="match status" value="1"/>
</dbReference>
<dbReference type="InterPro" id="IPR011057">
    <property type="entry name" value="Mss4-like_sf"/>
</dbReference>
<keyword evidence="3" id="KW-0862">Zinc</keyword>
<evidence type="ECO:0000256" key="3">
    <source>
        <dbReference type="ARBA" id="ARBA00022833"/>
    </source>
</evidence>
<dbReference type="PANTHER" id="PTHR28620:SF1">
    <property type="entry name" value="CENP-V_GFA DOMAIN-CONTAINING PROTEIN"/>
    <property type="match status" value="1"/>
</dbReference>
<organism evidence="5 6">
    <name type="scientific">Sistotremastrum niveocremeum HHB9708</name>
    <dbReference type="NCBI Taxonomy" id="1314777"/>
    <lineage>
        <taxon>Eukaryota</taxon>
        <taxon>Fungi</taxon>
        <taxon>Dikarya</taxon>
        <taxon>Basidiomycota</taxon>
        <taxon>Agaricomycotina</taxon>
        <taxon>Agaricomycetes</taxon>
        <taxon>Sistotremastrales</taxon>
        <taxon>Sistotremastraceae</taxon>
        <taxon>Sertulicium</taxon>
        <taxon>Sertulicium niveocremeum</taxon>
    </lineage>
</organism>
<keyword evidence="6" id="KW-1185">Reference proteome</keyword>
<evidence type="ECO:0000256" key="2">
    <source>
        <dbReference type="ARBA" id="ARBA00022723"/>
    </source>
</evidence>
<dbReference type="InterPro" id="IPR052355">
    <property type="entry name" value="CENP-V-like"/>
</dbReference>